<sequence length="158" mass="17487">MKPAVQFSMVNLCCAHFQLTMTSSQGRPPPHRGADSPGRDGRQARYVNYLGVHPRQTGGVNDRAMTPFFSLEGHVSTDSSTRRATSPPDSRLRTPTNGKCCLLVNGKRHRIGAADGQRSRPRGRNCKAVQSNEMRDVTEPRCCFRSRVLVCLVDDTTD</sequence>
<keyword evidence="3" id="KW-1185">Reference proteome</keyword>
<organism evidence="2 3">
    <name type="scientific">Thalassiosira oceanica</name>
    <name type="common">Marine diatom</name>
    <dbReference type="NCBI Taxonomy" id="159749"/>
    <lineage>
        <taxon>Eukaryota</taxon>
        <taxon>Sar</taxon>
        <taxon>Stramenopiles</taxon>
        <taxon>Ochrophyta</taxon>
        <taxon>Bacillariophyta</taxon>
        <taxon>Coscinodiscophyceae</taxon>
        <taxon>Thalassiosirophycidae</taxon>
        <taxon>Thalassiosirales</taxon>
        <taxon>Thalassiosiraceae</taxon>
        <taxon>Thalassiosira</taxon>
    </lineage>
</organism>
<name>K0RLV2_THAOC</name>
<feature type="compositionally biased region" description="Polar residues" evidence="1">
    <location>
        <begin position="76"/>
        <end position="93"/>
    </location>
</feature>
<accession>K0RLV2</accession>
<feature type="region of interest" description="Disordered" evidence="1">
    <location>
        <begin position="21"/>
        <end position="42"/>
    </location>
</feature>
<dbReference type="EMBL" id="AGNL01036314">
    <property type="protein sequence ID" value="EJK54130.1"/>
    <property type="molecule type" value="Genomic_DNA"/>
</dbReference>
<reference evidence="2 3" key="1">
    <citation type="journal article" date="2012" name="Genome Biol.">
        <title>Genome and low-iron response of an oceanic diatom adapted to chronic iron limitation.</title>
        <authorList>
            <person name="Lommer M."/>
            <person name="Specht M."/>
            <person name="Roy A.S."/>
            <person name="Kraemer L."/>
            <person name="Andreson R."/>
            <person name="Gutowska M.A."/>
            <person name="Wolf J."/>
            <person name="Bergner S.V."/>
            <person name="Schilhabel M.B."/>
            <person name="Klostermeier U.C."/>
            <person name="Beiko R.G."/>
            <person name="Rosenstiel P."/>
            <person name="Hippler M."/>
            <person name="Laroche J."/>
        </authorList>
    </citation>
    <scope>NUCLEOTIDE SEQUENCE [LARGE SCALE GENOMIC DNA]</scope>
    <source>
        <strain evidence="2 3">CCMP1005</strain>
    </source>
</reference>
<protein>
    <submittedName>
        <fullName evidence="2">Uncharacterized protein</fullName>
    </submittedName>
</protein>
<feature type="region of interest" description="Disordered" evidence="1">
    <location>
        <begin position="74"/>
        <end position="93"/>
    </location>
</feature>
<gene>
    <name evidence="2" type="ORF">THAOC_26308</name>
</gene>
<comment type="caution">
    <text evidence="2">The sequence shown here is derived from an EMBL/GenBank/DDBJ whole genome shotgun (WGS) entry which is preliminary data.</text>
</comment>
<evidence type="ECO:0000256" key="1">
    <source>
        <dbReference type="SAM" id="MobiDB-lite"/>
    </source>
</evidence>
<dbReference type="AlphaFoldDB" id="K0RLV2"/>
<feature type="compositionally biased region" description="Basic and acidic residues" evidence="1">
    <location>
        <begin position="32"/>
        <end position="42"/>
    </location>
</feature>
<evidence type="ECO:0000313" key="2">
    <source>
        <dbReference type="EMBL" id="EJK54130.1"/>
    </source>
</evidence>
<proteinExistence type="predicted"/>
<evidence type="ECO:0000313" key="3">
    <source>
        <dbReference type="Proteomes" id="UP000266841"/>
    </source>
</evidence>
<dbReference type="Proteomes" id="UP000266841">
    <property type="component" value="Unassembled WGS sequence"/>
</dbReference>